<feature type="transmembrane region" description="Helical" evidence="11">
    <location>
        <begin position="30"/>
        <end position="47"/>
    </location>
</feature>
<accession>A0ABT8V387</accession>
<feature type="transmembrane region" description="Helical" evidence="11">
    <location>
        <begin position="204"/>
        <end position="224"/>
    </location>
</feature>
<evidence type="ECO:0000256" key="9">
    <source>
        <dbReference type="ARBA" id="ARBA00031174"/>
    </source>
</evidence>
<evidence type="ECO:0000313" key="13">
    <source>
        <dbReference type="Proteomes" id="UP001168883"/>
    </source>
</evidence>
<feature type="region of interest" description="Disordered" evidence="10">
    <location>
        <begin position="1"/>
        <end position="22"/>
    </location>
</feature>
<dbReference type="PANTHER" id="PTHR10283">
    <property type="entry name" value="SOLUTE CARRIER FAMILY 13 MEMBER"/>
    <property type="match status" value="1"/>
</dbReference>
<comment type="subcellular location">
    <subcellularLocation>
        <location evidence="1">Membrane</location>
        <topology evidence="1">Multi-pass membrane protein</topology>
    </subcellularLocation>
</comment>
<evidence type="ECO:0000256" key="7">
    <source>
        <dbReference type="ARBA" id="ARBA00022989"/>
    </source>
</evidence>
<keyword evidence="6" id="KW-0813">Transport</keyword>
<organism evidence="12 13">
    <name type="scientific">Paenibacillus ehimensis</name>
    <dbReference type="NCBI Taxonomy" id="79264"/>
    <lineage>
        <taxon>Bacteria</taxon>
        <taxon>Bacillati</taxon>
        <taxon>Bacillota</taxon>
        <taxon>Bacilli</taxon>
        <taxon>Bacillales</taxon>
        <taxon>Paenibacillaceae</taxon>
        <taxon>Paenibacillus</taxon>
    </lineage>
</organism>
<reference evidence="12" key="1">
    <citation type="submission" date="2023-07" db="EMBL/GenBank/DDBJ databases">
        <authorList>
            <person name="Aktuganov G."/>
            <person name="Boyko T."/>
            <person name="Delegan Y."/>
            <person name="Galimzianova N."/>
            <person name="Gilvanova E."/>
            <person name="Korobov V."/>
            <person name="Kuzmina L."/>
            <person name="Melentiev A."/>
            <person name="Milman P."/>
            <person name="Ryabova A."/>
            <person name="Stupak E."/>
            <person name="Yasakov T."/>
            <person name="Zharikova N."/>
            <person name="Zhurenko E."/>
        </authorList>
    </citation>
    <scope>NUCLEOTIDE SEQUENCE</scope>
    <source>
        <strain evidence="12">IB-739</strain>
    </source>
</reference>
<evidence type="ECO:0000256" key="1">
    <source>
        <dbReference type="ARBA" id="ARBA00004141"/>
    </source>
</evidence>
<keyword evidence="7 11" id="KW-1133">Transmembrane helix</keyword>
<gene>
    <name evidence="12" type="ORF">Q3C12_02680</name>
</gene>
<comment type="caution">
    <text evidence="12">The sequence shown here is derived from an EMBL/GenBank/DDBJ whole genome shotgun (WGS) entry which is preliminary data.</text>
</comment>
<dbReference type="PANTHER" id="PTHR10283:SF82">
    <property type="entry name" value="SOLUTE CARRIER FAMILY 13 MEMBER 2"/>
    <property type="match status" value="1"/>
</dbReference>
<dbReference type="Pfam" id="PF00939">
    <property type="entry name" value="Na_sulph_symp"/>
    <property type="match status" value="1"/>
</dbReference>
<evidence type="ECO:0000256" key="11">
    <source>
        <dbReference type="SAM" id="Phobius"/>
    </source>
</evidence>
<name>A0ABT8V387_9BACL</name>
<dbReference type="EMBL" id="JAUMKJ010000002">
    <property type="protein sequence ID" value="MDO3675893.1"/>
    <property type="molecule type" value="Genomic_DNA"/>
</dbReference>
<feature type="transmembrane region" description="Helical" evidence="11">
    <location>
        <begin position="143"/>
        <end position="161"/>
    </location>
</feature>
<evidence type="ECO:0000256" key="4">
    <source>
        <dbReference type="ARBA" id="ARBA00020150"/>
    </source>
</evidence>
<keyword evidence="13" id="KW-1185">Reference proteome</keyword>
<comment type="similarity">
    <text evidence="3">Belongs to the SLC13A/DASS transporter (TC 2.A.47) family. DIT1 subfamily.</text>
</comment>
<evidence type="ECO:0000256" key="6">
    <source>
        <dbReference type="ARBA" id="ARBA00022847"/>
    </source>
</evidence>
<comment type="similarity">
    <text evidence="2">Belongs to the SLC13A/DASS transporter (TC 2.A.47) family. NADC subfamily.</text>
</comment>
<keyword evidence="5 11" id="KW-0812">Transmembrane</keyword>
<dbReference type="NCBIfam" id="TIGR00785">
    <property type="entry name" value="dass"/>
    <property type="match status" value="1"/>
</dbReference>
<dbReference type="Proteomes" id="UP001168883">
    <property type="component" value="Unassembled WGS sequence"/>
</dbReference>
<proteinExistence type="inferred from homology"/>
<feature type="transmembrane region" description="Helical" evidence="11">
    <location>
        <begin position="470"/>
        <end position="490"/>
    </location>
</feature>
<keyword evidence="6" id="KW-0769">Symport</keyword>
<evidence type="ECO:0000256" key="8">
    <source>
        <dbReference type="ARBA" id="ARBA00023136"/>
    </source>
</evidence>
<keyword evidence="8 11" id="KW-0472">Membrane</keyword>
<dbReference type="PIRSF" id="PIRSF002457">
    <property type="entry name" value="DASS"/>
    <property type="match status" value="1"/>
</dbReference>
<evidence type="ECO:0000256" key="2">
    <source>
        <dbReference type="ARBA" id="ARBA00006772"/>
    </source>
</evidence>
<dbReference type="InterPro" id="IPR030676">
    <property type="entry name" value="CitT-rel"/>
</dbReference>
<evidence type="ECO:0000256" key="10">
    <source>
        <dbReference type="SAM" id="MobiDB-lite"/>
    </source>
</evidence>
<feature type="transmembrane region" description="Helical" evidence="11">
    <location>
        <begin position="387"/>
        <end position="404"/>
    </location>
</feature>
<feature type="transmembrane region" description="Helical" evidence="11">
    <location>
        <begin position="236"/>
        <end position="256"/>
    </location>
</feature>
<dbReference type="InterPro" id="IPR001898">
    <property type="entry name" value="SLC13A/DASS"/>
</dbReference>
<dbReference type="RefSeq" id="WP_302877166.1">
    <property type="nucleotide sequence ID" value="NZ_JAUMKJ010000002.1"/>
</dbReference>
<feature type="transmembrane region" description="Helical" evidence="11">
    <location>
        <begin position="59"/>
        <end position="87"/>
    </location>
</feature>
<sequence length="496" mass="54068">MTEVVQPDNKSTADPPDKKKGGVEAAMKTWGIPLAVLVFLLLFFMPTPEGMKPDAQKSIAIFTGALVLWITNPIPIYLTSIIAILLLPLTGAVKDQETAFGTLGFDVIWLMVSAFVLTSAIMKSNLGRRLALWMVTKFGRTPKMTLLVLVLINFILAFFVPSTTARATLMVPICLILLDIYKAIPGKGNLGKVMMLQGVQADAIATSGVMTATAGNIIAVGFINDQAGGHIGYMDWLLASMPTAIVVMLITFFIGLKIFPLKGEAAFHNTIDTLKDELKKLGDFSINEKKATVIFLITVILWATGDYQKGWFGFEISTEQTAVLAALLCLLPRVGLLTWKEANIKWELMIFAAGAYAVGNALDKSKGAEWIIKKVVNGLGLEHMSHVWVYVLVVFLSMYSHLIFTSKTVRVTILIPAFIALAKSLGMDPVALGLASAMTLTYTITLPPHSKVNTIYFSTGYFSVLDQVKYAVVTCFIGAVVISLSLFTWFKIIGIH</sequence>
<protein>
    <recommendedName>
        <fullName evidence="4">Sodium-dependent dicarboxylate transporter SdcS</fullName>
    </recommendedName>
    <alternativeName>
        <fullName evidence="9">Na(+)/dicarboxylate symporter</fullName>
    </alternativeName>
</protein>
<evidence type="ECO:0000256" key="3">
    <source>
        <dbReference type="ARBA" id="ARBA00007349"/>
    </source>
</evidence>
<evidence type="ECO:0000256" key="5">
    <source>
        <dbReference type="ARBA" id="ARBA00022692"/>
    </source>
</evidence>
<feature type="transmembrane region" description="Helical" evidence="11">
    <location>
        <begin position="99"/>
        <end position="122"/>
    </location>
</feature>
<evidence type="ECO:0000313" key="12">
    <source>
        <dbReference type="EMBL" id="MDO3675893.1"/>
    </source>
</evidence>